<feature type="transmembrane region" description="Helical" evidence="6">
    <location>
        <begin position="764"/>
        <end position="781"/>
    </location>
</feature>
<evidence type="ECO:0000256" key="5">
    <source>
        <dbReference type="ARBA" id="ARBA00023136"/>
    </source>
</evidence>
<feature type="transmembrane region" description="Helical" evidence="6">
    <location>
        <begin position="722"/>
        <end position="744"/>
    </location>
</feature>
<keyword evidence="4 6" id="KW-1133">Transmembrane helix</keyword>
<feature type="transmembrane region" description="Helical" evidence="6">
    <location>
        <begin position="283"/>
        <end position="307"/>
    </location>
</feature>
<evidence type="ECO:0000256" key="2">
    <source>
        <dbReference type="ARBA" id="ARBA00022475"/>
    </source>
</evidence>
<feature type="transmembrane region" description="Helical" evidence="6">
    <location>
        <begin position="425"/>
        <end position="445"/>
    </location>
</feature>
<dbReference type="AlphaFoldDB" id="A0A2T0T5Y6"/>
<feature type="domain" description="ABC3 transporter permease C-terminal" evidence="7">
    <location>
        <begin position="682"/>
        <end position="789"/>
    </location>
</feature>
<evidence type="ECO:0000256" key="3">
    <source>
        <dbReference type="ARBA" id="ARBA00022692"/>
    </source>
</evidence>
<evidence type="ECO:0000313" key="9">
    <source>
        <dbReference type="EMBL" id="PRY41059.1"/>
    </source>
</evidence>
<evidence type="ECO:0000259" key="8">
    <source>
        <dbReference type="Pfam" id="PF12704"/>
    </source>
</evidence>
<evidence type="ECO:0000256" key="1">
    <source>
        <dbReference type="ARBA" id="ARBA00004651"/>
    </source>
</evidence>
<dbReference type="PANTHER" id="PTHR30572">
    <property type="entry name" value="MEMBRANE COMPONENT OF TRANSPORTER-RELATED"/>
    <property type="match status" value="1"/>
</dbReference>
<dbReference type="GO" id="GO:0022857">
    <property type="term" value="F:transmembrane transporter activity"/>
    <property type="evidence" value="ECO:0007669"/>
    <property type="project" value="TreeGrafter"/>
</dbReference>
<dbReference type="PANTHER" id="PTHR30572:SF18">
    <property type="entry name" value="ABC-TYPE MACROLIDE FAMILY EXPORT SYSTEM PERMEASE COMPONENT 2"/>
    <property type="match status" value="1"/>
</dbReference>
<proteinExistence type="predicted"/>
<evidence type="ECO:0000313" key="10">
    <source>
        <dbReference type="Proteomes" id="UP000238375"/>
    </source>
</evidence>
<feature type="domain" description="MacB-like periplasmic core" evidence="8">
    <location>
        <begin position="20"/>
        <end position="247"/>
    </location>
</feature>
<dbReference type="InterPro" id="IPR025857">
    <property type="entry name" value="MacB_PCD"/>
</dbReference>
<dbReference type="Proteomes" id="UP000238375">
    <property type="component" value="Unassembled WGS sequence"/>
</dbReference>
<dbReference type="EMBL" id="PVTE01000006">
    <property type="protein sequence ID" value="PRY41059.1"/>
    <property type="molecule type" value="Genomic_DNA"/>
</dbReference>
<feature type="transmembrane region" description="Helical" evidence="6">
    <location>
        <begin position="21"/>
        <end position="41"/>
    </location>
</feature>
<reference evidence="9 10" key="1">
    <citation type="submission" date="2018-03" db="EMBL/GenBank/DDBJ databases">
        <title>Genomic Encyclopedia of Archaeal and Bacterial Type Strains, Phase II (KMG-II): from individual species to whole genera.</title>
        <authorList>
            <person name="Goeker M."/>
        </authorList>
    </citation>
    <scope>NUCLEOTIDE SEQUENCE [LARGE SCALE GENOMIC DNA]</scope>
    <source>
        <strain evidence="9 10">DSM 28354</strain>
    </source>
</reference>
<evidence type="ECO:0000259" key="7">
    <source>
        <dbReference type="Pfam" id="PF02687"/>
    </source>
</evidence>
<organism evidence="9 10">
    <name type="scientific">Spirosoma oryzae</name>
    <dbReference type="NCBI Taxonomy" id="1469603"/>
    <lineage>
        <taxon>Bacteria</taxon>
        <taxon>Pseudomonadati</taxon>
        <taxon>Bacteroidota</taxon>
        <taxon>Cytophagia</taxon>
        <taxon>Cytophagales</taxon>
        <taxon>Cytophagaceae</taxon>
        <taxon>Spirosoma</taxon>
    </lineage>
</organism>
<keyword evidence="3 6" id="KW-0812">Transmembrane</keyword>
<dbReference type="Pfam" id="PF12704">
    <property type="entry name" value="MacB_PCD"/>
    <property type="match status" value="2"/>
</dbReference>
<feature type="domain" description="ABC3 transporter permease C-terminal" evidence="7">
    <location>
        <begin position="291"/>
        <end position="399"/>
    </location>
</feature>
<comment type="caution">
    <text evidence="9">The sequence shown here is derived from an EMBL/GenBank/DDBJ whole genome shotgun (WGS) entry which is preliminary data.</text>
</comment>
<dbReference type="OrthoDB" id="5933722at2"/>
<feature type="domain" description="MacB-like periplasmic core" evidence="8">
    <location>
        <begin position="432"/>
        <end position="634"/>
    </location>
</feature>
<dbReference type="Pfam" id="PF02687">
    <property type="entry name" value="FtsX"/>
    <property type="match status" value="2"/>
</dbReference>
<evidence type="ECO:0000256" key="4">
    <source>
        <dbReference type="ARBA" id="ARBA00022989"/>
    </source>
</evidence>
<keyword evidence="10" id="KW-1185">Reference proteome</keyword>
<comment type="subcellular location">
    <subcellularLocation>
        <location evidence="1">Cell membrane</location>
        <topology evidence="1">Multi-pass membrane protein</topology>
    </subcellularLocation>
</comment>
<accession>A0A2T0T5Y6</accession>
<dbReference type="GO" id="GO:0005886">
    <property type="term" value="C:plasma membrane"/>
    <property type="evidence" value="ECO:0007669"/>
    <property type="project" value="UniProtKB-SubCell"/>
</dbReference>
<protein>
    <submittedName>
        <fullName evidence="9">ABC-type antimicrobial peptide transport system permease subunit</fullName>
    </submittedName>
</protein>
<sequence>MFKKYLKIAWRNSVRNKKYSLINIVGLWSGILFVLLIGLYIRTEWQVNRTLRHPDQQYILLSHWKDPNMGPGFTTLAPLAKQLQQQYSTLVRNYYRWDGLTSVVSRNNNHFRESIALGDSTLLAMYGFRLLHGDAQTALKRPFSVALTAEKARKYFGRTDVLGQTVTIQNFAGDNQPFTITAVLDDLPTNSVTQLSTASANSFFIPGSAATYFNRGDFDSWQNAIIPSYLELQPGVTAAALAKPIQQLINQHTSEIVRQNLWVEPVLLTDYYRQKDNQLVNRMLLTLGLTGLFILLMAVVNFVNLTIGQSHTRIREIGVRKVLGSPRNQLIGQLLTESLLLTSLATGLAFATYPFARSYFEEVVGKPLLPLSSLPIGFAVVPFLLVLLVGLLAGFYPAVVLSSLRMVDAVKGQLQSVAGKTSLRKVLIGFQFCVAALVLIAAVLVTQQVQFFFGQKLGYDRTYVVSAPVPRDWSPAGVQRMEALRQQFARLPQVASVSLSHEIPNGNLGTQPMLYRQGVDSSRATPMQALITDDQYLNTYRIPLRSGQFFDGSISDSLGVVINEKAARALGYATPQAALGQPVRVTSDPRVFTIRGITSDFQTGSMHQAIQPLAFFSVSNVAIYRYFSFRLQPGTVGKTLDAIQARWAVLMPGSSFEYTFMDDTLRSLYEAEFQLQRATYLATALAALIALLGILGLVSIAVQRQTKAIGIRRVLGASIGDIVGLFVREFIPIMGIAGVVSAALAYGLMQQWLDQYAYRIDVSLWAFVLPLLMLMASAMVLTGSQAVRAALVNPVKSLKSE</sequence>
<feature type="transmembrane region" description="Helical" evidence="6">
    <location>
        <begin position="376"/>
        <end position="404"/>
    </location>
</feature>
<dbReference type="InterPro" id="IPR050250">
    <property type="entry name" value="Macrolide_Exporter_MacB"/>
</dbReference>
<feature type="transmembrane region" description="Helical" evidence="6">
    <location>
        <begin position="334"/>
        <end position="356"/>
    </location>
</feature>
<dbReference type="InterPro" id="IPR003838">
    <property type="entry name" value="ABC3_permease_C"/>
</dbReference>
<dbReference type="RefSeq" id="WP_106137478.1">
    <property type="nucleotide sequence ID" value="NZ_PVTE01000006.1"/>
</dbReference>
<evidence type="ECO:0000256" key="6">
    <source>
        <dbReference type="SAM" id="Phobius"/>
    </source>
</evidence>
<name>A0A2T0T5Y6_9BACT</name>
<feature type="transmembrane region" description="Helical" evidence="6">
    <location>
        <begin position="680"/>
        <end position="702"/>
    </location>
</feature>
<keyword evidence="5 6" id="KW-0472">Membrane</keyword>
<gene>
    <name evidence="9" type="ORF">CLV58_106246</name>
</gene>
<keyword evidence="2" id="KW-1003">Cell membrane</keyword>